<dbReference type="InterPro" id="IPR023577">
    <property type="entry name" value="CYTH_domain"/>
</dbReference>
<comment type="caution">
    <text evidence="2">The sequence shown here is derived from an EMBL/GenBank/DDBJ whole genome shotgun (WGS) entry which is preliminary data.</text>
</comment>
<organism evidence="2 3">
    <name type="scientific">Lawsonibacter faecis</name>
    <dbReference type="NCBI Taxonomy" id="2763052"/>
    <lineage>
        <taxon>Bacteria</taxon>
        <taxon>Bacillati</taxon>
        <taxon>Bacillota</taxon>
        <taxon>Clostridia</taxon>
        <taxon>Eubacteriales</taxon>
        <taxon>Oscillospiraceae</taxon>
        <taxon>Lawsonibacter</taxon>
    </lineage>
</organism>
<keyword evidence="3" id="KW-1185">Reference proteome</keyword>
<dbReference type="Gene3D" id="2.40.320.10">
    <property type="entry name" value="Hypothetical Protein Pfu-838710-001"/>
    <property type="match status" value="1"/>
</dbReference>
<feature type="domain" description="CYTH" evidence="1">
    <location>
        <begin position="189"/>
        <end position="399"/>
    </location>
</feature>
<dbReference type="InterPro" id="IPR033469">
    <property type="entry name" value="CYTH-like_dom_sf"/>
</dbReference>
<dbReference type="AlphaFoldDB" id="A0A8J6MDT0"/>
<reference evidence="2" key="1">
    <citation type="submission" date="2020-08" db="EMBL/GenBank/DDBJ databases">
        <title>Genome public.</title>
        <authorList>
            <person name="Liu C."/>
            <person name="Sun Q."/>
        </authorList>
    </citation>
    <scope>NUCLEOTIDE SEQUENCE</scope>
    <source>
        <strain evidence="2">NSJ-52</strain>
    </source>
</reference>
<dbReference type="Proteomes" id="UP000607645">
    <property type="component" value="Unassembled WGS sequence"/>
</dbReference>
<dbReference type="EMBL" id="JACOPQ010000011">
    <property type="protein sequence ID" value="MBC5737991.1"/>
    <property type="molecule type" value="Genomic_DNA"/>
</dbReference>
<evidence type="ECO:0000259" key="1">
    <source>
        <dbReference type="PROSITE" id="PS51707"/>
    </source>
</evidence>
<dbReference type="PROSITE" id="PS51707">
    <property type="entry name" value="CYTH"/>
    <property type="match status" value="1"/>
</dbReference>
<dbReference type="SMART" id="SM01118">
    <property type="entry name" value="CYTH"/>
    <property type="match status" value="1"/>
</dbReference>
<gene>
    <name evidence="2" type="ORF">H8S62_13345</name>
</gene>
<proteinExistence type="predicted"/>
<evidence type="ECO:0000313" key="3">
    <source>
        <dbReference type="Proteomes" id="UP000607645"/>
    </source>
</evidence>
<evidence type="ECO:0000313" key="2">
    <source>
        <dbReference type="EMBL" id="MBC5737991.1"/>
    </source>
</evidence>
<accession>A0A8J6MDT0</accession>
<sequence length="399" mass="43930">MYRAQVKAVTLPAAQWPEEFCSPGRFAEACKACPDYGRIWSCPPGVPAAREAFAPYERVHIVGVKVIYDEAARAAAVTPERTEELRRAAYGEAKAVLRESLLELEKVLPGSWSVAAGRCELCSRCSRADGEPCRRPERMRLSFSGFGFDLGRVAEELLGMPLLWAAEGLPEYHVAVAALLERGAQPEDGLELEQKYIVADTQPWDQFQDEVMGVLRRMGCTVERQGDVRQRDVYYDTADDALLRGGCSLRMRTAGEAALLTWKGKPAERQGGLFARREEELPVFDGDLRGERVRTFLRSCLAELPGTGPEMLKRCAEVENHRRLVRVADGGGVYELAFDEVAYTGPAGGHPCRERQMELEHKAGGSEGLARLAAALQSALPGLVCAQGSKYQRARTLLG</sequence>
<dbReference type="InterPro" id="IPR019271">
    <property type="entry name" value="DUF2284_metal-binding"/>
</dbReference>
<name>A0A8J6MDT0_9FIRM</name>
<dbReference type="Pfam" id="PF01928">
    <property type="entry name" value="CYTH"/>
    <property type="match status" value="1"/>
</dbReference>
<dbReference type="Pfam" id="PF10050">
    <property type="entry name" value="DUF2284"/>
    <property type="match status" value="1"/>
</dbReference>
<dbReference type="RefSeq" id="WP_186919779.1">
    <property type="nucleotide sequence ID" value="NZ_JACOPQ010000011.1"/>
</dbReference>
<dbReference type="SUPFAM" id="SSF55154">
    <property type="entry name" value="CYTH-like phosphatases"/>
    <property type="match status" value="1"/>
</dbReference>
<protein>
    <submittedName>
        <fullName evidence="2">CYTH domain-containing protein</fullName>
    </submittedName>
</protein>